<gene>
    <name evidence="1" type="ORF">JEOSCH030_00691</name>
</gene>
<evidence type="ECO:0000313" key="2">
    <source>
        <dbReference type="Proteomes" id="UP000521032"/>
    </source>
</evidence>
<protein>
    <recommendedName>
        <fullName evidence="3">DUF488 domain-containing protein</fullName>
    </recommendedName>
</protein>
<evidence type="ECO:0000313" key="1">
    <source>
        <dbReference type="EMBL" id="CAD2074370.1"/>
    </source>
</evidence>
<dbReference type="Proteomes" id="UP000521032">
    <property type="component" value="Unassembled WGS sequence"/>
</dbReference>
<reference evidence="1 2" key="1">
    <citation type="submission" date="2020-07" db="EMBL/GenBank/DDBJ databases">
        <authorList>
            <person name="Criscuolo A."/>
        </authorList>
    </citation>
    <scope>NUCLEOTIDE SEQUENCE [LARGE SCALE GENOMIC DNA]</scope>
    <source>
        <strain evidence="2">CIP 111030</strain>
    </source>
</reference>
<dbReference type="Pfam" id="PF04343">
    <property type="entry name" value="DUF488"/>
    <property type="match status" value="1"/>
</dbReference>
<dbReference type="InterPro" id="IPR007438">
    <property type="entry name" value="DUF488"/>
</dbReference>
<evidence type="ECO:0008006" key="3">
    <source>
        <dbReference type="Google" id="ProtNLM"/>
    </source>
</evidence>
<organism evidence="1 2">
    <name type="scientific">Phocicoccus schoeneichii</name>
    <dbReference type="NCBI Taxonomy" id="1812261"/>
    <lineage>
        <taxon>Bacteria</taxon>
        <taxon>Bacillati</taxon>
        <taxon>Bacillota</taxon>
        <taxon>Bacilli</taxon>
        <taxon>Bacillales</taxon>
        <taxon>Salinicoccaceae</taxon>
        <taxon>Phocicoccus</taxon>
    </lineage>
</organism>
<dbReference type="PANTHER" id="PTHR39337:SF1">
    <property type="entry name" value="BLR5642 PROTEIN"/>
    <property type="match status" value="1"/>
</dbReference>
<dbReference type="RefSeq" id="WP_186086166.1">
    <property type="nucleotide sequence ID" value="NZ_BMDB01000002.1"/>
</dbReference>
<dbReference type="AlphaFoldDB" id="A0A6V7RA26"/>
<sequence>MTVFTIGHFDYDLVKFHEMMKKGKVTKIIDVRAFPMSKKSPHYNQDVFKKWLEENNYKYKHITLLGGRRGTSSFVGDDLNAGWKNQSFRNYSDYTLTDDFKEGIQVLKKEMEDDTVALLCAERHPSRCHRLIISNFLAAHDQDVTHIILNKDSSDLVPHKLGQWGAMPIIEDDGEVVYPVLENK</sequence>
<name>A0A6V7RA26_9BACL</name>
<proteinExistence type="predicted"/>
<dbReference type="InterPro" id="IPR014519">
    <property type="entry name" value="UCP024492"/>
</dbReference>
<dbReference type="PIRSF" id="PIRSF024492">
    <property type="entry name" value="UCP024492"/>
    <property type="match status" value="1"/>
</dbReference>
<accession>A0A6V7RA26</accession>
<dbReference type="PANTHER" id="PTHR39337">
    <property type="entry name" value="BLR5642 PROTEIN"/>
    <property type="match status" value="1"/>
</dbReference>
<keyword evidence="2" id="KW-1185">Reference proteome</keyword>
<comment type="caution">
    <text evidence="1">The sequence shown here is derived from an EMBL/GenBank/DDBJ whole genome shotgun (WGS) entry which is preliminary data.</text>
</comment>
<dbReference type="EMBL" id="CAJEWE010000007">
    <property type="protein sequence ID" value="CAD2074370.1"/>
    <property type="molecule type" value="Genomic_DNA"/>
</dbReference>